<proteinExistence type="predicted"/>
<dbReference type="PANTHER" id="PTHR36884:SF4">
    <property type="entry name" value="FIP1[III]-LIKE PROTEIN"/>
    <property type="match status" value="1"/>
</dbReference>
<name>A0AA38H0E8_TAXCH</name>
<gene>
    <name evidence="2" type="ORF">KI387_001973</name>
</gene>
<feature type="non-terminal residue" evidence="2">
    <location>
        <position position="1"/>
    </location>
</feature>
<dbReference type="EMBL" id="JAHRHJ020000001">
    <property type="protein sequence ID" value="KAH9329865.1"/>
    <property type="molecule type" value="Genomic_DNA"/>
</dbReference>
<sequence length="798" mass="94189">QSAPYQSYPHVEDCHSNVCIGNRGLTLADDYHAKREVIKNWLPAVRSLMDIEKHSKDEMASETHCRQFSELKVQPAERDINCYVHSIKRKKLSFRKEVPESVAAYHSYLINLSRSGNSKTESGSSRDPSKDQEDDEQVNSIYRCGEGYQKIQNTAERKKLQVKEEAPCRPGKDYCWNYRCDADKSIISAKVGDILHYHWGEEDWYLERSPERMYYNKAKKERFDNHMEGVGCSKSWQTRAGRVWLRGKKYEDERRIDRLEKVEKSKHRLRGQETKRHENEEHLPAENKKDADSNDDYGREDVIKQREVEGHIVGKQKKDEGLYLRKNKQEGIHEANLVDIDGGIVDQTDKDNICRDKLDRDDLHLRRKEEDSWTRDEFADTQKIKQMYDTWRWREREDEEWRKAAYEVYCKPDREDKRSFLSEKSKPREDKNYRNESNAKVETRFMNIHRDKLYEKRRSAENGKGKDCIDKDSRSSCHERDGMCSREDHLIYKQRSIRHDYAKIRYEMPGSGHYEEGRKFYKEKHKLHTIMSKEFHRNDQQVSASFLSNVMLRNALTINRGRRKPEDYFAVLRDVKVSRRAIDIQQSERVCDCHPDHRTKNMKKIQDVLKRMHKQLGAGLDVVELEKGSPSCYLSENEHMRRWHPNFNSLEHYKQNTQDLGSCISGKEVTTPRQHAIKIEEEAKKLETSLTKTEIKSGKDKHNLTESPAPDIEGKKAVMEDVVHASDGKVLNTGSIDHQHLDAFAKLQKRRERFKKPIIIEKPIHRMTQYEATIQKEIGEVKQQRPARKRRWGSGLIR</sequence>
<reference evidence="2 3" key="1">
    <citation type="journal article" date="2021" name="Nat. Plants">
        <title>The Taxus genome provides insights into paclitaxel biosynthesis.</title>
        <authorList>
            <person name="Xiong X."/>
            <person name="Gou J."/>
            <person name="Liao Q."/>
            <person name="Li Y."/>
            <person name="Zhou Q."/>
            <person name="Bi G."/>
            <person name="Li C."/>
            <person name="Du R."/>
            <person name="Wang X."/>
            <person name="Sun T."/>
            <person name="Guo L."/>
            <person name="Liang H."/>
            <person name="Lu P."/>
            <person name="Wu Y."/>
            <person name="Zhang Z."/>
            <person name="Ro D.K."/>
            <person name="Shang Y."/>
            <person name="Huang S."/>
            <person name="Yan J."/>
        </authorList>
    </citation>
    <scope>NUCLEOTIDE SEQUENCE [LARGE SCALE GENOMIC DNA]</scope>
    <source>
        <strain evidence="2">Ta-2019</strain>
    </source>
</reference>
<accession>A0AA38H0E8</accession>
<organism evidence="2 3">
    <name type="scientific">Taxus chinensis</name>
    <name type="common">Chinese yew</name>
    <name type="synonym">Taxus wallichiana var. chinensis</name>
    <dbReference type="NCBI Taxonomy" id="29808"/>
    <lineage>
        <taxon>Eukaryota</taxon>
        <taxon>Viridiplantae</taxon>
        <taxon>Streptophyta</taxon>
        <taxon>Embryophyta</taxon>
        <taxon>Tracheophyta</taxon>
        <taxon>Spermatophyta</taxon>
        <taxon>Pinopsida</taxon>
        <taxon>Pinidae</taxon>
        <taxon>Conifers II</taxon>
        <taxon>Cupressales</taxon>
        <taxon>Taxaceae</taxon>
        <taxon>Taxus</taxon>
    </lineage>
</organism>
<dbReference type="GO" id="GO:0006397">
    <property type="term" value="P:mRNA processing"/>
    <property type="evidence" value="ECO:0007669"/>
    <property type="project" value="InterPro"/>
</dbReference>
<evidence type="ECO:0000313" key="3">
    <source>
        <dbReference type="Proteomes" id="UP000824469"/>
    </source>
</evidence>
<dbReference type="InterPro" id="IPR044976">
    <property type="entry name" value="FIPS5/FIPS3-like"/>
</dbReference>
<feature type="compositionally biased region" description="Basic and acidic residues" evidence="1">
    <location>
        <begin position="270"/>
        <end position="297"/>
    </location>
</feature>
<dbReference type="AlphaFoldDB" id="A0AA38H0E8"/>
<comment type="caution">
    <text evidence="2">The sequence shown here is derived from an EMBL/GenBank/DDBJ whole genome shotgun (WGS) entry which is preliminary data.</text>
</comment>
<feature type="compositionally biased region" description="Polar residues" evidence="1">
    <location>
        <begin position="115"/>
        <end position="126"/>
    </location>
</feature>
<keyword evidence="3" id="KW-1185">Reference proteome</keyword>
<feature type="region of interest" description="Disordered" evidence="1">
    <location>
        <begin position="115"/>
        <end position="137"/>
    </location>
</feature>
<dbReference type="Proteomes" id="UP000824469">
    <property type="component" value="Unassembled WGS sequence"/>
</dbReference>
<evidence type="ECO:0000256" key="1">
    <source>
        <dbReference type="SAM" id="MobiDB-lite"/>
    </source>
</evidence>
<dbReference type="PANTHER" id="PTHR36884">
    <property type="entry name" value="FIP1[III]-LIKE PROTEIN"/>
    <property type="match status" value="1"/>
</dbReference>
<protein>
    <submittedName>
        <fullName evidence="2">Uncharacterized protein</fullName>
    </submittedName>
</protein>
<feature type="region of interest" description="Disordered" evidence="1">
    <location>
        <begin position="263"/>
        <end position="297"/>
    </location>
</feature>
<evidence type="ECO:0000313" key="2">
    <source>
        <dbReference type="EMBL" id="KAH9329865.1"/>
    </source>
</evidence>